<dbReference type="PIRSF" id="PIRSF000103">
    <property type="entry name" value="HIBADH"/>
    <property type="match status" value="1"/>
</dbReference>
<dbReference type="PANTHER" id="PTHR43060">
    <property type="entry name" value="3-HYDROXYISOBUTYRATE DEHYDROGENASE-LIKE 1, MITOCHONDRIAL-RELATED"/>
    <property type="match status" value="1"/>
</dbReference>
<evidence type="ECO:0000259" key="6">
    <source>
        <dbReference type="Pfam" id="PF03446"/>
    </source>
</evidence>
<dbReference type="InterPro" id="IPR006115">
    <property type="entry name" value="6PGDH_NADP-bd"/>
</dbReference>
<feature type="active site" evidence="4">
    <location>
        <position position="179"/>
    </location>
</feature>
<name>A0A556C5S9_BREAU</name>
<dbReference type="Gene3D" id="1.10.1040.10">
    <property type="entry name" value="N-(1-d-carboxylethyl)-l-norvaline Dehydrogenase, domain 2"/>
    <property type="match status" value="1"/>
</dbReference>
<evidence type="ECO:0000256" key="4">
    <source>
        <dbReference type="PIRSR" id="PIRSR000103-1"/>
    </source>
</evidence>
<keyword evidence="9" id="KW-1185">Reference proteome</keyword>
<keyword evidence="3" id="KW-0520">NAD</keyword>
<feature type="domain" description="6-phosphogluconate dehydrogenase NADP-binding" evidence="6">
    <location>
        <begin position="8"/>
        <end position="167"/>
    </location>
</feature>
<protein>
    <submittedName>
        <fullName evidence="8">NAD(P)-dependent oxidoreductase</fullName>
    </submittedName>
</protein>
<dbReference type="Proteomes" id="UP000316406">
    <property type="component" value="Unassembled WGS sequence"/>
</dbReference>
<accession>A0A556C5S9</accession>
<reference evidence="8 9" key="1">
    <citation type="submission" date="2019-07" db="EMBL/GenBank/DDBJ databases">
        <title>Draft genome sequence of Brevibacterium aurantiacum XU54 isolated from Xinjiang China.</title>
        <authorList>
            <person name="Xu X."/>
        </authorList>
    </citation>
    <scope>NUCLEOTIDE SEQUENCE [LARGE SCALE GENOMIC DNA]</scope>
    <source>
        <strain evidence="8 9">XU54</strain>
    </source>
</reference>
<dbReference type="GO" id="GO:0016491">
    <property type="term" value="F:oxidoreductase activity"/>
    <property type="evidence" value="ECO:0007669"/>
    <property type="project" value="UniProtKB-KW"/>
</dbReference>
<evidence type="ECO:0000256" key="5">
    <source>
        <dbReference type="SAM" id="MobiDB-lite"/>
    </source>
</evidence>
<feature type="domain" description="3-hydroxyisobutyrate dehydrogenase-like NAD-binding" evidence="7">
    <location>
        <begin position="173"/>
        <end position="293"/>
    </location>
</feature>
<dbReference type="SUPFAM" id="SSF51735">
    <property type="entry name" value="NAD(P)-binding Rossmann-fold domains"/>
    <property type="match status" value="1"/>
</dbReference>
<dbReference type="SUPFAM" id="SSF48179">
    <property type="entry name" value="6-phosphogluconate dehydrogenase C-terminal domain-like"/>
    <property type="match status" value="1"/>
</dbReference>
<feature type="compositionally biased region" description="Basic and acidic residues" evidence="5">
    <location>
        <begin position="40"/>
        <end position="55"/>
    </location>
</feature>
<dbReference type="PANTHER" id="PTHR43060:SF15">
    <property type="entry name" value="3-HYDROXYISOBUTYRATE DEHYDROGENASE-LIKE 1, MITOCHONDRIAL-RELATED"/>
    <property type="match status" value="1"/>
</dbReference>
<dbReference type="Gene3D" id="3.40.50.720">
    <property type="entry name" value="NAD(P)-binding Rossmann-like Domain"/>
    <property type="match status" value="1"/>
</dbReference>
<keyword evidence="2" id="KW-0560">Oxidoreductase</keyword>
<dbReference type="InterPro" id="IPR015815">
    <property type="entry name" value="HIBADH-related"/>
</dbReference>
<evidence type="ECO:0000256" key="1">
    <source>
        <dbReference type="ARBA" id="ARBA00009080"/>
    </source>
</evidence>
<dbReference type="AlphaFoldDB" id="A0A556C5S9"/>
<sequence>MTVSTDHITFVGIGAIGLPMALRLQQAGFHVTGVDPFPGPRERAAAEGLPTEERPLSADSAGTVIVMVADGNQLKQALDGDEQTGSPGLLSLMSPEAVLIIMSTVGPDAVRAAAERAEERGIGVLDVPVTGGIAGVLAGTLRMLASGPPEVLESRRTVLESLGTIIDCGERIGDGQSFKTVNQLLCSVHVVAAAEALSLAERLGLDQAKVLEAMTAGAANSWMLGDRGPRMLQGVDVEVASAVGILVKDTAIVAEVAEDLDIDLALLPVAARKFGEAAELGHLRRDDSQVMRTYEV</sequence>
<dbReference type="Pfam" id="PF14833">
    <property type="entry name" value="NAD_binding_11"/>
    <property type="match status" value="1"/>
</dbReference>
<dbReference type="InterPro" id="IPR008927">
    <property type="entry name" value="6-PGluconate_DH-like_C_sf"/>
</dbReference>
<dbReference type="OrthoDB" id="3185659at2"/>
<dbReference type="Pfam" id="PF03446">
    <property type="entry name" value="NAD_binding_2"/>
    <property type="match status" value="1"/>
</dbReference>
<evidence type="ECO:0000313" key="9">
    <source>
        <dbReference type="Proteomes" id="UP000316406"/>
    </source>
</evidence>
<dbReference type="RefSeq" id="WP_143924078.1">
    <property type="nucleotide sequence ID" value="NZ_VLTK01000014.1"/>
</dbReference>
<feature type="region of interest" description="Disordered" evidence="5">
    <location>
        <begin position="35"/>
        <end position="55"/>
    </location>
</feature>
<evidence type="ECO:0000313" key="8">
    <source>
        <dbReference type="EMBL" id="TSI12817.1"/>
    </source>
</evidence>
<comment type="caution">
    <text evidence="8">The sequence shown here is derived from an EMBL/GenBank/DDBJ whole genome shotgun (WGS) entry which is preliminary data.</text>
</comment>
<dbReference type="GO" id="GO:0050661">
    <property type="term" value="F:NADP binding"/>
    <property type="evidence" value="ECO:0007669"/>
    <property type="project" value="InterPro"/>
</dbReference>
<dbReference type="EMBL" id="VLTK01000014">
    <property type="protein sequence ID" value="TSI12817.1"/>
    <property type="molecule type" value="Genomic_DNA"/>
</dbReference>
<proteinExistence type="inferred from homology"/>
<dbReference type="GO" id="GO:0051287">
    <property type="term" value="F:NAD binding"/>
    <property type="evidence" value="ECO:0007669"/>
    <property type="project" value="InterPro"/>
</dbReference>
<evidence type="ECO:0000259" key="7">
    <source>
        <dbReference type="Pfam" id="PF14833"/>
    </source>
</evidence>
<evidence type="ECO:0000256" key="3">
    <source>
        <dbReference type="ARBA" id="ARBA00023027"/>
    </source>
</evidence>
<gene>
    <name evidence="8" type="ORF">FO013_18700</name>
</gene>
<dbReference type="InterPro" id="IPR013328">
    <property type="entry name" value="6PGD_dom2"/>
</dbReference>
<dbReference type="InterPro" id="IPR036291">
    <property type="entry name" value="NAD(P)-bd_dom_sf"/>
</dbReference>
<dbReference type="InterPro" id="IPR029154">
    <property type="entry name" value="HIBADH-like_NADP-bd"/>
</dbReference>
<comment type="similarity">
    <text evidence="1">Belongs to the HIBADH-related family.</text>
</comment>
<organism evidence="8 9">
    <name type="scientific">Brevibacterium aurantiacum</name>
    <dbReference type="NCBI Taxonomy" id="273384"/>
    <lineage>
        <taxon>Bacteria</taxon>
        <taxon>Bacillati</taxon>
        <taxon>Actinomycetota</taxon>
        <taxon>Actinomycetes</taxon>
        <taxon>Micrococcales</taxon>
        <taxon>Brevibacteriaceae</taxon>
        <taxon>Brevibacterium</taxon>
    </lineage>
</organism>
<evidence type="ECO:0000256" key="2">
    <source>
        <dbReference type="ARBA" id="ARBA00023002"/>
    </source>
</evidence>